<protein>
    <submittedName>
        <fullName evidence="2">Uncharacterized protein</fullName>
    </submittedName>
</protein>
<reference evidence="2 3" key="1">
    <citation type="submission" date="2019-08" db="EMBL/GenBank/DDBJ databases">
        <title>Genome sequence of Gillisia hiemivivida IC154 (type strain).</title>
        <authorList>
            <person name="Bowman J.P."/>
        </authorList>
    </citation>
    <scope>NUCLEOTIDE SEQUENCE [LARGE SCALE GENOMIC DNA]</scope>
    <source>
        <strain evidence="2 3">IC154</strain>
    </source>
</reference>
<dbReference type="OrthoDB" id="768533at2"/>
<feature type="transmembrane region" description="Helical" evidence="1">
    <location>
        <begin position="102"/>
        <end position="124"/>
    </location>
</feature>
<keyword evidence="1" id="KW-0472">Membrane</keyword>
<evidence type="ECO:0000313" key="3">
    <source>
        <dbReference type="Proteomes" id="UP000321367"/>
    </source>
</evidence>
<proteinExistence type="predicted"/>
<organism evidence="2 3">
    <name type="scientific">Gillisia hiemivivida</name>
    <dbReference type="NCBI Taxonomy" id="291190"/>
    <lineage>
        <taxon>Bacteria</taxon>
        <taxon>Pseudomonadati</taxon>
        <taxon>Bacteroidota</taxon>
        <taxon>Flavobacteriia</taxon>
        <taxon>Flavobacteriales</taxon>
        <taxon>Flavobacteriaceae</taxon>
        <taxon>Gillisia</taxon>
    </lineage>
</organism>
<comment type="caution">
    <text evidence="2">The sequence shown here is derived from an EMBL/GenBank/DDBJ whole genome shotgun (WGS) entry which is preliminary data.</text>
</comment>
<gene>
    <name evidence="2" type="ORF">ES724_12670</name>
</gene>
<dbReference type="Proteomes" id="UP000321367">
    <property type="component" value="Unassembled WGS sequence"/>
</dbReference>
<keyword evidence="1" id="KW-0812">Transmembrane</keyword>
<name>A0A5C6ZPZ2_9FLAO</name>
<evidence type="ECO:0000256" key="1">
    <source>
        <dbReference type="SAM" id="Phobius"/>
    </source>
</evidence>
<dbReference type="RefSeq" id="WP_146933477.1">
    <property type="nucleotide sequence ID" value="NZ_CBCSHZ010000016.1"/>
</dbReference>
<accession>A0A5C6ZPZ2</accession>
<dbReference type="AlphaFoldDB" id="A0A5C6ZPZ2"/>
<feature type="transmembrane region" description="Helical" evidence="1">
    <location>
        <begin position="6"/>
        <end position="22"/>
    </location>
</feature>
<evidence type="ECO:0000313" key="2">
    <source>
        <dbReference type="EMBL" id="TXD92777.1"/>
    </source>
</evidence>
<feature type="transmembrane region" description="Helical" evidence="1">
    <location>
        <begin position="79"/>
        <end position="96"/>
    </location>
</feature>
<sequence length="136" mass="14689">METAIILITSILGVVLTFYVSTKMEHGEVRASAGLSLTVGIFFYLFPAILSPYLIHNIPLAFMGASFVGMVSEKIIHNYWVLALAGIMYSILYLNTGSYFEGFGGALGTTASISVIVIMGIGLLQKRFKKIIGASK</sequence>
<keyword evidence="1" id="KW-1133">Transmembrane helix</keyword>
<dbReference type="EMBL" id="VORY01000017">
    <property type="protein sequence ID" value="TXD92777.1"/>
    <property type="molecule type" value="Genomic_DNA"/>
</dbReference>
<keyword evidence="3" id="KW-1185">Reference proteome</keyword>
<feature type="transmembrane region" description="Helical" evidence="1">
    <location>
        <begin position="29"/>
        <end position="47"/>
    </location>
</feature>